<keyword evidence="2" id="KW-1185">Reference proteome</keyword>
<organism evidence="1 2">
    <name type="scientific">Synaphobranchus kaupii</name>
    <name type="common">Kaup's arrowtooth eel</name>
    <dbReference type="NCBI Taxonomy" id="118154"/>
    <lineage>
        <taxon>Eukaryota</taxon>
        <taxon>Metazoa</taxon>
        <taxon>Chordata</taxon>
        <taxon>Craniata</taxon>
        <taxon>Vertebrata</taxon>
        <taxon>Euteleostomi</taxon>
        <taxon>Actinopterygii</taxon>
        <taxon>Neopterygii</taxon>
        <taxon>Teleostei</taxon>
        <taxon>Anguilliformes</taxon>
        <taxon>Synaphobranchidae</taxon>
        <taxon>Synaphobranchus</taxon>
    </lineage>
</organism>
<proteinExistence type="predicted"/>
<accession>A0A9Q1FIM3</accession>
<name>A0A9Q1FIM3_SYNKA</name>
<reference evidence="1" key="1">
    <citation type="journal article" date="2023" name="Science">
        <title>Genome structures resolve the early diversification of teleost fishes.</title>
        <authorList>
            <person name="Parey E."/>
            <person name="Louis A."/>
            <person name="Montfort J."/>
            <person name="Bouchez O."/>
            <person name="Roques C."/>
            <person name="Iampietro C."/>
            <person name="Lluch J."/>
            <person name="Castinel A."/>
            <person name="Donnadieu C."/>
            <person name="Desvignes T."/>
            <person name="Floi Bucao C."/>
            <person name="Jouanno E."/>
            <person name="Wen M."/>
            <person name="Mejri S."/>
            <person name="Dirks R."/>
            <person name="Jansen H."/>
            <person name="Henkel C."/>
            <person name="Chen W.J."/>
            <person name="Zahm M."/>
            <person name="Cabau C."/>
            <person name="Klopp C."/>
            <person name="Thompson A.W."/>
            <person name="Robinson-Rechavi M."/>
            <person name="Braasch I."/>
            <person name="Lecointre G."/>
            <person name="Bobe J."/>
            <person name="Postlethwait J.H."/>
            <person name="Berthelot C."/>
            <person name="Roest Crollius H."/>
            <person name="Guiguen Y."/>
        </authorList>
    </citation>
    <scope>NUCLEOTIDE SEQUENCE</scope>
    <source>
        <strain evidence="1">WJC10195</strain>
    </source>
</reference>
<gene>
    <name evidence="1" type="ORF">SKAU_G00161720</name>
</gene>
<dbReference type="EMBL" id="JAINUF010000005">
    <property type="protein sequence ID" value="KAJ8359647.1"/>
    <property type="molecule type" value="Genomic_DNA"/>
</dbReference>
<dbReference type="AlphaFoldDB" id="A0A9Q1FIM3"/>
<dbReference type="Proteomes" id="UP001152622">
    <property type="component" value="Chromosome 5"/>
</dbReference>
<comment type="caution">
    <text evidence="1">The sequence shown here is derived from an EMBL/GenBank/DDBJ whole genome shotgun (WGS) entry which is preliminary data.</text>
</comment>
<sequence>MTSLSMFNVLNTRSGLHLPWSRSGTQESPHHRLLTSPGLASRPISAKVLANSGADVRVISKRAPCWGQRVERHELPEAQWPPDLHIHRSVREAGGGGWETVSVRPTDSSSATKIKGCVCLDILTA</sequence>
<protein>
    <submittedName>
        <fullName evidence="1">Uncharacterized protein</fullName>
    </submittedName>
</protein>
<evidence type="ECO:0000313" key="1">
    <source>
        <dbReference type="EMBL" id="KAJ8359647.1"/>
    </source>
</evidence>
<evidence type="ECO:0000313" key="2">
    <source>
        <dbReference type="Proteomes" id="UP001152622"/>
    </source>
</evidence>